<organism evidence="1 2">
    <name type="scientific">Novosphingobium decolorationis</name>
    <dbReference type="NCBI Taxonomy" id="2698673"/>
    <lineage>
        <taxon>Bacteria</taxon>
        <taxon>Pseudomonadati</taxon>
        <taxon>Pseudomonadota</taxon>
        <taxon>Alphaproteobacteria</taxon>
        <taxon>Sphingomonadales</taxon>
        <taxon>Sphingomonadaceae</taxon>
        <taxon>Novosphingobium</taxon>
    </lineage>
</organism>
<dbReference type="EMBL" id="CP054856">
    <property type="protein sequence ID" value="QVM82441.1"/>
    <property type="molecule type" value="Genomic_DNA"/>
</dbReference>
<accession>A0ABX8E009</accession>
<dbReference type="Proteomes" id="UP000677126">
    <property type="component" value="Chromosome"/>
</dbReference>
<name>A0ABX8E009_9SPHN</name>
<dbReference type="RefSeq" id="WP_213501569.1">
    <property type="nucleotide sequence ID" value="NZ_CP054856.1"/>
</dbReference>
<proteinExistence type="predicted"/>
<reference evidence="1 2" key="1">
    <citation type="journal article" date="2021" name="Int. J. Syst. Evol. Microbiol.">
        <title>Novosphingobium decolorationis sp. nov., an aniline blue-decolourizing bacterium isolated from East Pacific sediment.</title>
        <authorList>
            <person name="Chen X."/>
            <person name="Dong B."/>
            <person name="Chen T."/>
            <person name="Ren N."/>
            <person name="Wang J."/>
            <person name="Xu Y."/>
            <person name="Yang J."/>
            <person name="Zhu S."/>
            <person name="Chen J."/>
        </authorList>
    </citation>
    <scope>NUCLEOTIDE SEQUENCE [LARGE SCALE GENOMIC DNA]</scope>
    <source>
        <strain evidence="1 2">502str22</strain>
    </source>
</reference>
<sequence length="117" mass="12467">MGFGLGACVPAAAVHAGEPVAKGVVPLALAASSARVPPPDTRLDLRGFSLSAKPLNTRERTERVELGPAPEADAEKIKLRWQYATGEDGPRFEIGSFGSRKGAMKSQLLHVALDWEF</sequence>
<gene>
    <name evidence="1" type="ORF">HT578_00845</name>
</gene>
<evidence type="ECO:0008006" key="3">
    <source>
        <dbReference type="Google" id="ProtNLM"/>
    </source>
</evidence>
<evidence type="ECO:0000313" key="2">
    <source>
        <dbReference type="Proteomes" id="UP000677126"/>
    </source>
</evidence>
<protein>
    <recommendedName>
        <fullName evidence="3">Porin</fullName>
    </recommendedName>
</protein>
<keyword evidence="2" id="KW-1185">Reference proteome</keyword>
<evidence type="ECO:0000313" key="1">
    <source>
        <dbReference type="EMBL" id="QVM82441.1"/>
    </source>
</evidence>